<dbReference type="GO" id="GO:0044782">
    <property type="term" value="P:cilium organization"/>
    <property type="evidence" value="ECO:0007669"/>
    <property type="project" value="TreeGrafter"/>
</dbReference>
<evidence type="ECO:0000256" key="4">
    <source>
        <dbReference type="SAM" id="MobiDB-lite"/>
    </source>
</evidence>
<dbReference type="PANTHER" id="PTHR21501">
    <property type="entry name" value="PROTEIN FAM-161"/>
    <property type="match status" value="1"/>
</dbReference>
<dbReference type="InterPro" id="IPR032403">
    <property type="entry name" value="Exo84_C"/>
</dbReference>
<dbReference type="Pfam" id="PF16528">
    <property type="entry name" value="Exo84_C"/>
    <property type="match status" value="1"/>
</dbReference>
<dbReference type="InParanoid" id="D2VGV1"/>
<dbReference type="InterPro" id="IPR019579">
    <property type="entry name" value="FAM161A/B"/>
</dbReference>
<dbReference type="GO" id="GO:0005929">
    <property type="term" value="C:cilium"/>
    <property type="evidence" value="ECO:0007669"/>
    <property type="project" value="TreeGrafter"/>
</dbReference>
<accession>D2VGV1</accession>
<organism evidence="7">
    <name type="scientific">Naegleria gruberi</name>
    <name type="common">Amoeba</name>
    <dbReference type="NCBI Taxonomy" id="5762"/>
    <lineage>
        <taxon>Eukaryota</taxon>
        <taxon>Discoba</taxon>
        <taxon>Heterolobosea</taxon>
        <taxon>Tetramitia</taxon>
        <taxon>Eutetramitia</taxon>
        <taxon>Vahlkampfiidae</taxon>
        <taxon>Naegleria</taxon>
    </lineage>
</organism>
<keyword evidence="7" id="KW-1185">Reference proteome</keyword>
<dbReference type="PANTHER" id="PTHR21501:SF1">
    <property type="entry name" value="PROTEIN FAM-161"/>
    <property type="match status" value="1"/>
</dbReference>
<feature type="domain" description="Exocyst component Exo84 C-terminal" evidence="5">
    <location>
        <begin position="207"/>
        <end position="400"/>
    </location>
</feature>
<evidence type="ECO:0000256" key="2">
    <source>
        <dbReference type="ARBA" id="ARBA00023054"/>
    </source>
</evidence>
<name>D2VGV1_NAEGR</name>
<feature type="region of interest" description="Disordered" evidence="4">
    <location>
        <begin position="762"/>
        <end position="786"/>
    </location>
</feature>
<proteinExistence type="inferred from homology"/>
<dbReference type="Pfam" id="PF10595">
    <property type="entry name" value="FAM161A_B"/>
    <property type="match status" value="1"/>
</dbReference>
<evidence type="ECO:0000256" key="1">
    <source>
        <dbReference type="ARBA" id="ARBA00006663"/>
    </source>
</evidence>
<feature type="coiled-coil region" evidence="3">
    <location>
        <begin position="709"/>
        <end position="736"/>
    </location>
</feature>
<evidence type="ECO:0000313" key="6">
    <source>
        <dbReference type="EMBL" id="EFC44032.1"/>
    </source>
</evidence>
<feature type="region of interest" description="Disordered" evidence="4">
    <location>
        <begin position="1122"/>
        <end position="1145"/>
    </location>
</feature>
<dbReference type="InterPro" id="IPR016159">
    <property type="entry name" value="Cullin_repeat-like_dom_sf"/>
</dbReference>
<dbReference type="InterPro" id="IPR042560">
    <property type="entry name" value="Exo84_C_2"/>
</dbReference>
<reference evidence="6 7" key="1">
    <citation type="journal article" date="2010" name="Cell">
        <title>The genome of Naegleria gruberi illuminates early eukaryotic versatility.</title>
        <authorList>
            <person name="Fritz-Laylin L.K."/>
            <person name="Prochnik S.E."/>
            <person name="Ginger M.L."/>
            <person name="Dacks J.B."/>
            <person name="Carpenter M.L."/>
            <person name="Field M.C."/>
            <person name="Kuo A."/>
            <person name="Paredez A."/>
            <person name="Chapman J."/>
            <person name="Pham J."/>
            <person name="Shu S."/>
            <person name="Neupane R."/>
            <person name="Cipriano M."/>
            <person name="Mancuso J."/>
            <person name="Tu H."/>
            <person name="Salamov A."/>
            <person name="Lindquist E."/>
            <person name="Shapiro H."/>
            <person name="Lucas S."/>
            <person name="Grigoriev I.V."/>
            <person name="Cande W.Z."/>
            <person name="Fulton C."/>
            <person name="Rokhsar D.S."/>
            <person name="Dawson S.C."/>
        </authorList>
    </citation>
    <scope>NUCLEOTIDE SEQUENCE [LARGE SCALE GENOMIC DNA]</scope>
    <source>
        <strain evidence="6 7">NEG-M</strain>
    </source>
</reference>
<dbReference type="KEGG" id="ngr:NAEGRDRAFT_68106"/>
<dbReference type="AlphaFoldDB" id="D2VGV1"/>
<sequence>MNRGFITEGVQDVKGLVVGGVQDVKGLVVGGVQDVKDKVVGGFHTLNKATSILRRKIISDVGNAKELNKKVISYFTGKEKALEHPSTINFASDEFDPEDYTDTLFTKSDYKQIESNWLAGLSIEQTKAKEKLQELVSDNYIQFIDASKEVSSFMDVDLIEIGNLVTSMKNVISDIDSVDLTLDYRCLYPTFKSVDVEALREVEYTMLPELEMIISQRLFHKAAELVELIDKKLVLEDDIKMEKDYRASLQQLKKKFYQKRIELSESVSESVKSGLSSNKDVKLLEKISGTEIAITTYLKGKKVRIKNILTKIECRGNVEDYTKTASKHVFKMIEVVCAEFRELFTDDTNTSFFIQWSFEVLEKLVSTVKVQILGQQCFETTSNSINVIIKKAQQLEKMGITVSFYIHKLLLPDVEKTMRQRCIELREEIFRIACSELWNYKNVPCDLFAVALPDVVKQLKVGQSCLVFVNSIRTFIINCSLIVSSYLLFDKNLPVEITILKSKIFGFDSRLLEKYCENKAFNLVDEKIGWNHSYIAQEISSVTSVSKFFAQVISYFDKLSNHIASSFDKDSIPIMRLFIKYTVEYLTDKSNAMTSMIEDTKESAKKHKVNQIILDLSYFKQQLSSRDFISEESSRPKNDDTEEDEDIIVELSTKKDQRKVILTGSKEEINTSEDEVEEGYLSDSLKEVDYHNLEEPSFIENSDEEDMDLITIQSLRESHQQKLDQVEREYLSLREKNNMSVDVHKTRNVRIKNPMNSYRTVTFSDQFDEEPRNSPKSDTEERDFSQVNRRVSEIISEVSLDDDNTSVSSDDTEFKQDYKHYFNDPSLHNQLIDEESVERDYNYNDISDTCTVISDVSEFVKERDAEGPTENIERKNITVPLPFKFEDREARKPLGIHRRKMDDYINKIKMEEEHHLNKRFKANPVPKSTKTPLYESVRIRTELQTKLERKALEEMTKKIIKPFYFAERDERRSKQLEEEKILKQEEHYMRFEKGFVANPERESQRRSERVQERSQRLLRQSSLPPRMEMWNKVGKSQAISNPLENDLTLHPKINHNVPDFDHLHRKFQETLYLAKRTQKLTVPQPFKFNSTLTEKDMKRIADEVGLDDVVLHDSRSDWEKQDFKAKISKRPSSATQSRPQKDTFATRMRNEQIKKQIAEREERKKELETLRGKQFNQQRKIFNRVAPNIDKQENKENFYATLSNTQKRREKDALIDAKPYLFETSLKKEAKEKVYEDLKKTLSENGTAYLLSSLKL</sequence>
<dbReference type="RefSeq" id="XP_002676776.1">
    <property type="nucleotide sequence ID" value="XM_002676730.1"/>
</dbReference>
<protein>
    <submittedName>
        <fullName evidence="6">Predicted protein</fullName>
    </submittedName>
</protein>
<dbReference type="Pfam" id="PF08700">
    <property type="entry name" value="VPS51_Exo84_N"/>
    <property type="match status" value="1"/>
</dbReference>
<evidence type="ECO:0000259" key="5">
    <source>
        <dbReference type="Pfam" id="PF16528"/>
    </source>
</evidence>
<dbReference type="InterPro" id="IPR051655">
    <property type="entry name" value="FAM161"/>
</dbReference>
<gene>
    <name evidence="6" type="ORF">NAEGRDRAFT_68106</name>
</gene>
<dbReference type="VEuPathDB" id="AmoebaDB:NAEGRDRAFT_68106"/>
<dbReference type="GeneID" id="8848065"/>
<dbReference type="Gene3D" id="1.20.58.1220">
    <property type="entry name" value="Exo84p, C-terminal helical domain"/>
    <property type="match status" value="1"/>
</dbReference>
<feature type="region of interest" description="Disordered" evidence="4">
    <location>
        <begin position="996"/>
        <end position="1022"/>
    </location>
</feature>
<comment type="similarity">
    <text evidence="1">Belongs to the FAM161 family.</text>
</comment>
<feature type="compositionally biased region" description="Basic and acidic residues" evidence="4">
    <location>
        <begin position="996"/>
        <end position="1015"/>
    </location>
</feature>
<keyword evidence="2 3" id="KW-0175">Coiled coil</keyword>
<evidence type="ECO:0000256" key="3">
    <source>
        <dbReference type="SAM" id="Coils"/>
    </source>
</evidence>
<dbReference type="OrthoDB" id="2150121at2759"/>
<dbReference type="STRING" id="5762.D2VGV1"/>
<dbReference type="Proteomes" id="UP000006671">
    <property type="component" value="Unassembled WGS sequence"/>
</dbReference>
<dbReference type="EMBL" id="GG738870">
    <property type="protein sequence ID" value="EFC44032.1"/>
    <property type="molecule type" value="Genomic_DNA"/>
</dbReference>
<feature type="compositionally biased region" description="Basic and acidic residues" evidence="4">
    <location>
        <begin position="769"/>
        <end position="784"/>
    </location>
</feature>
<dbReference type="GO" id="GO:0005856">
    <property type="term" value="C:cytoskeleton"/>
    <property type="evidence" value="ECO:0007669"/>
    <property type="project" value="UniProtKB-ARBA"/>
</dbReference>
<evidence type="ECO:0000313" key="7">
    <source>
        <dbReference type="Proteomes" id="UP000006671"/>
    </source>
</evidence>
<dbReference type="SUPFAM" id="SSF74788">
    <property type="entry name" value="Cullin repeat-like"/>
    <property type="match status" value="1"/>
</dbReference>